<dbReference type="AlphaFoldDB" id="A0AAJ8N0P3"/>
<dbReference type="Gene3D" id="3.40.50.150">
    <property type="entry name" value="Vaccinia Virus protein VP39"/>
    <property type="match status" value="1"/>
</dbReference>
<reference evidence="2" key="2">
    <citation type="submission" date="2024-01" db="EMBL/GenBank/DDBJ databases">
        <title>Comparative genomics of Cryptococcus and Kwoniella reveals pathogenesis evolution and contrasting modes of karyotype evolution via chromosome fusion or intercentromeric recombination.</title>
        <authorList>
            <person name="Coelho M.A."/>
            <person name="David-Palma M."/>
            <person name="Shea T."/>
            <person name="Bowers K."/>
            <person name="McGinley-Smith S."/>
            <person name="Mohammad A.W."/>
            <person name="Gnirke A."/>
            <person name="Yurkov A.M."/>
            <person name="Nowrousian M."/>
            <person name="Sun S."/>
            <person name="Cuomo C.A."/>
            <person name="Heitman J."/>
        </authorList>
    </citation>
    <scope>NUCLEOTIDE SEQUENCE</scope>
    <source>
        <strain evidence="2">CBS 12478</strain>
    </source>
</reference>
<feature type="region of interest" description="Disordered" evidence="1">
    <location>
        <begin position="120"/>
        <end position="146"/>
    </location>
</feature>
<dbReference type="GeneID" id="43587824"/>
<evidence type="ECO:0008006" key="4">
    <source>
        <dbReference type="Google" id="ProtNLM"/>
    </source>
</evidence>
<organism evidence="2 3">
    <name type="scientific">Kwoniella shandongensis</name>
    <dbReference type="NCBI Taxonomy" id="1734106"/>
    <lineage>
        <taxon>Eukaryota</taxon>
        <taxon>Fungi</taxon>
        <taxon>Dikarya</taxon>
        <taxon>Basidiomycota</taxon>
        <taxon>Agaricomycotina</taxon>
        <taxon>Tremellomycetes</taxon>
        <taxon>Tremellales</taxon>
        <taxon>Cryptococcaceae</taxon>
        <taxon>Kwoniella</taxon>
    </lineage>
</organism>
<protein>
    <recommendedName>
        <fullName evidence="4">Methyltransferase type 11 domain-containing protein</fullName>
    </recommendedName>
</protein>
<dbReference type="EMBL" id="CP144064">
    <property type="protein sequence ID" value="WWD22748.1"/>
    <property type="molecule type" value="Genomic_DNA"/>
</dbReference>
<evidence type="ECO:0000256" key="1">
    <source>
        <dbReference type="SAM" id="MobiDB-lite"/>
    </source>
</evidence>
<proteinExistence type="predicted"/>
<keyword evidence="3" id="KW-1185">Reference proteome</keyword>
<sequence>MSNVHNVAVTGFGEGTNDIYDQYRPTYPPDALHKIHQVLSASSPLSSSSNVYEEPKPKTGWKIIEPGSGTGIFSRLLISPPTTPKRDYPKFDISTLVGVEPSSGMRNAFKRGFEKIITPAEGNKSTTTKTASASASEGEGGSQSGSTAIKFEIEGSGTTVGAVEGGFDDLSNVEQFGITKEEGVNGVIIAQAWHWCPDHDKALREIASYLPPSHPLILIWNLESFTPNWQASLRKTYQPYDLDTPQYYKNLWRKMFDTKFYEELFETQEEWKTEWKVGITEDQLIRRLFSKSYLTPAHLSEENRIKLDAELRKIIRGADHDWIDEEKGIFKYAYETDIIVCRRNAA</sequence>
<evidence type="ECO:0000313" key="3">
    <source>
        <dbReference type="Proteomes" id="UP000322225"/>
    </source>
</evidence>
<dbReference type="RefSeq" id="XP_065824061.1">
    <property type="nucleotide sequence ID" value="XM_065967989.1"/>
</dbReference>
<name>A0AAJ8N0P3_9TREE</name>
<dbReference type="KEGG" id="ksn:43587824"/>
<feature type="compositionally biased region" description="Low complexity" evidence="1">
    <location>
        <begin position="124"/>
        <end position="137"/>
    </location>
</feature>
<evidence type="ECO:0000313" key="2">
    <source>
        <dbReference type="EMBL" id="WWD22748.1"/>
    </source>
</evidence>
<gene>
    <name evidence="2" type="ORF">CI109_107241</name>
</gene>
<reference evidence="2" key="1">
    <citation type="submission" date="2017-08" db="EMBL/GenBank/DDBJ databases">
        <authorList>
            <person name="Cuomo C."/>
            <person name="Billmyre B."/>
            <person name="Heitman J."/>
        </authorList>
    </citation>
    <scope>NUCLEOTIDE SEQUENCE</scope>
    <source>
        <strain evidence="2">CBS 12478</strain>
    </source>
</reference>
<accession>A0AAJ8N0P3</accession>
<dbReference type="Proteomes" id="UP000322225">
    <property type="component" value="Chromosome 14"/>
</dbReference>
<dbReference type="SUPFAM" id="SSF53335">
    <property type="entry name" value="S-adenosyl-L-methionine-dependent methyltransferases"/>
    <property type="match status" value="1"/>
</dbReference>
<dbReference type="InterPro" id="IPR029063">
    <property type="entry name" value="SAM-dependent_MTases_sf"/>
</dbReference>